<gene>
    <name evidence="3" type="primary">mecA</name>
    <name evidence="4" type="ORF">SAMN04488072_101293</name>
</gene>
<comment type="subunit">
    <text evidence="2 3">Homodimer.</text>
</comment>
<dbReference type="RefSeq" id="WP_090232518.1">
    <property type="nucleotide sequence ID" value="NZ_FOJW01000001.1"/>
</dbReference>
<proteinExistence type="inferred from homology"/>
<evidence type="ECO:0000256" key="2">
    <source>
        <dbReference type="ARBA" id="ARBA00011738"/>
    </source>
</evidence>
<dbReference type="HAMAP" id="MF_01124">
    <property type="entry name" value="MecA"/>
    <property type="match status" value="1"/>
</dbReference>
<dbReference type="STRING" id="237679.SAMN04488072_101293"/>
<dbReference type="AlphaFoldDB" id="A0A1I0VBD0"/>
<sequence>MRIERVSNNQFTIFLTFDDLIDRGFTKEDLWYDAANVRNLFSDMMYEASTELGFELEGVLLVQVHLMQAQGMHVIVTQKGNNSNWDEDFVEMKVTLDESRELIFSFDDFEDIIQVASNLTALSINGGQIYYMDKRYYMLFHEEELPQKDKENIIAIMSEFSFPSIITSYRLKEYGKVIMDSSAVSQIMNTFYS</sequence>
<dbReference type="InterPro" id="IPR038471">
    <property type="entry name" value="MecA_C_sf"/>
</dbReference>
<dbReference type="Proteomes" id="UP000198642">
    <property type="component" value="Unassembled WGS sequence"/>
</dbReference>
<dbReference type="PANTHER" id="PTHR39161">
    <property type="entry name" value="ADAPTER PROTEIN MECA"/>
    <property type="match status" value="1"/>
</dbReference>
<dbReference type="GO" id="GO:0030674">
    <property type="term" value="F:protein-macromolecule adaptor activity"/>
    <property type="evidence" value="ECO:0007669"/>
    <property type="project" value="UniProtKB-UniRule"/>
</dbReference>
<dbReference type="PANTHER" id="PTHR39161:SF2">
    <property type="entry name" value="ADAPTER PROTEIN MECA 2"/>
    <property type="match status" value="1"/>
</dbReference>
<dbReference type="NCBIfam" id="NF002781">
    <property type="entry name" value="PRK02899.1"/>
    <property type="match status" value="1"/>
</dbReference>
<protein>
    <recommendedName>
        <fullName evidence="3">Adapter protein MecA</fullName>
    </recommendedName>
</protein>
<comment type="similarity">
    <text evidence="1 3">Belongs to the MecA family.</text>
</comment>
<dbReference type="PIRSF" id="PIRSF029008">
    <property type="entry name" value="MecA"/>
    <property type="match status" value="1"/>
</dbReference>
<comment type="domain">
    <text evidence="3">The N-terminal domain has binding sites for ComK and probably for unfolded/aggregated proteins; the C-terminal domain interacts with ClpC.</text>
</comment>
<evidence type="ECO:0000256" key="1">
    <source>
        <dbReference type="ARBA" id="ARBA00005397"/>
    </source>
</evidence>
<name>A0A1I0VBD0_9BACI</name>
<dbReference type="GO" id="GO:0042174">
    <property type="term" value="P:negative regulation of sporulation resulting in formation of a cellular spore"/>
    <property type="evidence" value="ECO:0007669"/>
    <property type="project" value="UniProtKB-UniRule"/>
</dbReference>
<dbReference type="GO" id="GO:0030420">
    <property type="term" value="P:establishment of competence for transformation"/>
    <property type="evidence" value="ECO:0007669"/>
    <property type="project" value="UniProtKB-KW"/>
</dbReference>
<dbReference type="GO" id="GO:0030435">
    <property type="term" value="P:sporulation resulting in formation of a cellular spore"/>
    <property type="evidence" value="ECO:0007669"/>
    <property type="project" value="UniProtKB-KW"/>
</dbReference>
<keyword evidence="3" id="KW-0749">Sporulation</keyword>
<dbReference type="Pfam" id="PF05389">
    <property type="entry name" value="MecA"/>
    <property type="match status" value="1"/>
</dbReference>
<dbReference type="Gene3D" id="3.30.70.1950">
    <property type="match status" value="1"/>
</dbReference>
<evidence type="ECO:0000256" key="3">
    <source>
        <dbReference type="HAMAP-Rule" id="MF_01124"/>
    </source>
</evidence>
<keyword evidence="5" id="KW-1185">Reference proteome</keyword>
<accession>A0A1I0VBD0</accession>
<dbReference type="OrthoDB" id="2085234at2"/>
<reference evidence="4 5" key="1">
    <citation type="submission" date="2016-10" db="EMBL/GenBank/DDBJ databases">
        <authorList>
            <person name="de Groot N.N."/>
        </authorList>
    </citation>
    <scope>NUCLEOTIDE SEQUENCE [LARGE SCALE GENOMIC DNA]</scope>
    <source>
        <strain evidence="4 5">CGMCC 1.3702</strain>
    </source>
</reference>
<dbReference type="EMBL" id="FOJW01000001">
    <property type="protein sequence ID" value="SFA73357.1"/>
    <property type="molecule type" value="Genomic_DNA"/>
</dbReference>
<comment type="function">
    <text evidence="3">Enables the recognition and targeting of unfolded and aggregated proteins to the ClpC protease or to other proteins involved in proteolysis. Acts negatively in the development of competence by binding ComK and recruiting it to the ClpCP protease. When overexpressed, inhibits sporulation. Also involved in Spx degradation by ClpC.</text>
</comment>
<keyword evidence="3" id="KW-0178">Competence</keyword>
<evidence type="ECO:0000313" key="5">
    <source>
        <dbReference type="Proteomes" id="UP000198642"/>
    </source>
</evidence>
<evidence type="ECO:0000313" key="4">
    <source>
        <dbReference type="EMBL" id="SFA73357.1"/>
    </source>
</evidence>
<dbReference type="InterPro" id="IPR008681">
    <property type="entry name" value="Neg-reg_MecA"/>
</dbReference>
<organism evidence="4 5">
    <name type="scientific">Lentibacillus halodurans</name>
    <dbReference type="NCBI Taxonomy" id="237679"/>
    <lineage>
        <taxon>Bacteria</taxon>
        <taxon>Bacillati</taxon>
        <taxon>Bacillota</taxon>
        <taxon>Bacilli</taxon>
        <taxon>Bacillales</taxon>
        <taxon>Bacillaceae</taxon>
        <taxon>Lentibacillus</taxon>
    </lineage>
</organism>
<dbReference type="GO" id="GO:0045808">
    <property type="term" value="P:negative regulation of establishment of competence for transformation"/>
    <property type="evidence" value="ECO:0007669"/>
    <property type="project" value="UniProtKB-UniRule"/>
</dbReference>